<evidence type="ECO:0000256" key="6">
    <source>
        <dbReference type="ARBA" id="ARBA00022840"/>
    </source>
</evidence>
<dbReference type="InterPro" id="IPR027417">
    <property type="entry name" value="P-loop_NTPase"/>
</dbReference>
<comment type="similarity">
    <text evidence="2">Belongs to the ABC transporter superfamily.</text>
</comment>
<gene>
    <name evidence="10" type="ORF">H6F44_17995</name>
</gene>
<dbReference type="SMART" id="SM00382">
    <property type="entry name" value="AAA"/>
    <property type="match status" value="2"/>
</dbReference>
<evidence type="ECO:0000256" key="1">
    <source>
        <dbReference type="ARBA" id="ARBA00004236"/>
    </source>
</evidence>
<feature type="domain" description="ABC transporter" evidence="9">
    <location>
        <begin position="4"/>
        <end position="245"/>
    </location>
</feature>
<evidence type="ECO:0000256" key="8">
    <source>
        <dbReference type="ARBA" id="ARBA00023136"/>
    </source>
</evidence>
<dbReference type="PROSITE" id="PS50893">
    <property type="entry name" value="ABC_TRANSPORTER_2"/>
    <property type="match status" value="2"/>
</dbReference>
<dbReference type="PROSITE" id="PS00211">
    <property type="entry name" value="ABC_TRANSPORTER_1"/>
    <property type="match status" value="1"/>
</dbReference>
<organism evidence="10 11">
    <name type="scientific">Pseudanabaena cinerea FACHB-1277</name>
    <dbReference type="NCBI Taxonomy" id="2949581"/>
    <lineage>
        <taxon>Bacteria</taxon>
        <taxon>Bacillati</taxon>
        <taxon>Cyanobacteriota</taxon>
        <taxon>Cyanophyceae</taxon>
        <taxon>Pseudanabaenales</taxon>
        <taxon>Pseudanabaenaceae</taxon>
        <taxon>Pseudanabaena</taxon>
        <taxon>Pseudanabaena cinerea</taxon>
    </lineage>
</organism>
<keyword evidence="7" id="KW-1278">Translocase</keyword>
<evidence type="ECO:0000256" key="2">
    <source>
        <dbReference type="ARBA" id="ARBA00005417"/>
    </source>
</evidence>
<dbReference type="NCBIfam" id="NF010167">
    <property type="entry name" value="PRK13648.1"/>
    <property type="match status" value="2"/>
</dbReference>
<dbReference type="GO" id="GO:0016887">
    <property type="term" value="F:ATP hydrolysis activity"/>
    <property type="evidence" value="ECO:0007669"/>
    <property type="project" value="InterPro"/>
</dbReference>
<evidence type="ECO:0000256" key="4">
    <source>
        <dbReference type="ARBA" id="ARBA00022475"/>
    </source>
</evidence>
<dbReference type="Proteomes" id="UP000631421">
    <property type="component" value="Unassembled WGS sequence"/>
</dbReference>
<evidence type="ECO:0000313" key="10">
    <source>
        <dbReference type="EMBL" id="MBD2152000.1"/>
    </source>
</evidence>
<evidence type="ECO:0000256" key="3">
    <source>
        <dbReference type="ARBA" id="ARBA00022448"/>
    </source>
</evidence>
<name>A0A926Z7N0_9CYAN</name>
<dbReference type="GO" id="GO:0005524">
    <property type="term" value="F:ATP binding"/>
    <property type="evidence" value="ECO:0007669"/>
    <property type="project" value="UniProtKB-KW"/>
</dbReference>
<dbReference type="InterPro" id="IPR003593">
    <property type="entry name" value="AAA+_ATPase"/>
</dbReference>
<comment type="subcellular location">
    <subcellularLocation>
        <location evidence="1">Cell membrane</location>
    </subcellularLocation>
</comment>
<dbReference type="InterPro" id="IPR017871">
    <property type="entry name" value="ABC_transporter-like_CS"/>
</dbReference>
<evidence type="ECO:0000256" key="7">
    <source>
        <dbReference type="ARBA" id="ARBA00022967"/>
    </source>
</evidence>
<dbReference type="RefSeq" id="WP_190352413.1">
    <property type="nucleotide sequence ID" value="NZ_JACJPY010000075.1"/>
</dbReference>
<comment type="caution">
    <text evidence="10">The sequence shown here is derived from an EMBL/GenBank/DDBJ whole genome shotgun (WGS) entry which is preliminary data.</text>
</comment>
<accession>A0A926Z7N0</accession>
<proteinExistence type="inferred from homology"/>
<dbReference type="FunFam" id="3.40.50.300:FF:000224">
    <property type="entry name" value="Energy-coupling factor transporter ATP-binding protein EcfA"/>
    <property type="match status" value="2"/>
</dbReference>
<dbReference type="PANTHER" id="PTHR43553">
    <property type="entry name" value="HEAVY METAL TRANSPORTER"/>
    <property type="match status" value="1"/>
</dbReference>
<reference evidence="10" key="2">
    <citation type="submission" date="2020-08" db="EMBL/GenBank/DDBJ databases">
        <authorList>
            <person name="Chen M."/>
            <person name="Teng W."/>
            <person name="Zhao L."/>
            <person name="Hu C."/>
            <person name="Zhou Y."/>
            <person name="Han B."/>
            <person name="Song L."/>
            <person name="Shu W."/>
        </authorList>
    </citation>
    <scope>NUCLEOTIDE SEQUENCE</scope>
    <source>
        <strain evidence="10">FACHB-1277</strain>
    </source>
</reference>
<dbReference type="InterPro" id="IPR003439">
    <property type="entry name" value="ABC_transporter-like_ATP-bd"/>
</dbReference>
<evidence type="ECO:0000259" key="9">
    <source>
        <dbReference type="PROSITE" id="PS50893"/>
    </source>
</evidence>
<dbReference type="Pfam" id="PF00005">
    <property type="entry name" value="ABC_tran"/>
    <property type="match status" value="2"/>
</dbReference>
<feature type="domain" description="ABC transporter" evidence="9">
    <location>
        <begin position="309"/>
        <end position="542"/>
    </location>
</feature>
<protein>
    <submittedName>
        <fullName evidence="10">ATP-binding cassette domain-containing protein</fullName>
    </submittedName>
</protein>
<keyword evidence="5" id="KW-0547">Nucleotide-binding</keyword>
<dbReference type="GO" id="GO:0043190">
    <property type="term" value="C:ATP-binding cassette (ABC) transporter complex"/>
    <property type="evidence" value="ECO:0007669"/>
    <property type="project" value="TreeGrafter"/>
</dbReference>
<dbReference type="SUPFAM" id="SSF52540">
    <property type="entry name" value="P-loop containing nucleoside triphosphate hydrolases"/>
    <property type="match status" value="2"/>
</dbReference>
<keyword evidence="6 10" id="KW-0067">ATP-binding</keyword>
<dbReference type="GO" id="GO:0042626">
    <property type="term" value="F:ATPase-coupled transmembrane transporter activity"/>
    <property type="evidence" value="ECO:0007669"/>
    <property type="project" value="TreeGrafter"/>
</dbReference>
<dbReference type="InterPro" id="IPR050095">
    <property type="entry name" value="ECF_ABC_transporter_ATP-bd"/>
</dbReference>
<keyword evidence="8" id="KW-0472">Membrane</keyword>
<keyword evidence="11" id="KW-1185">Reference proteome</keyword>
<dbReference type="AlphaFoldDB" id="A0A926Z7N0"/>
<dbReference type="Gene3D" id="3.40.50.300">
    <property type="entry name" value="P-loop containing nucleotide triphosphate hydrolases"/>
    <property type="match status" value="2"/>
</dbReference>
<dbReference type="EMBL" id="JACJPY010000075">
    <property type="protein sequence ID" value="MBD2152000.1"/>
    <property type="molecule type" value="Genomic_DNA"/>
</dbReference>
<reference evidence="10" key="1">
    <citation type="journal article" date="2015" name="ISME J.">
        <title>Draft Genome Sequence of Streptomyces incarnatus NRRL8089, which Produces the Nucleoside Antibiotic Sinefungin.</title>
        <authorList>
            <person name="Oshima K."/>
            <person name="Hattori M."/>
            <person name="Shimizu H."/>
            <person name="Fukuda K."/>
            <person name="Nemoto M."/>
            <person name="Inagaki K."/>
            <person name="Tamura T."/>
        </authorList>
    </citation>
    <scope>NUCLEOTIDE SEQUENCE</scope>
    <source>
        <strain evidence="10">FACHB-1277</strain>
    </source>
</reference>
<keyword evidence="3" id="KW-0813">Transport</keyword>
<dbReference type="CDD" id="cd03225">
    <property type="entry name" value="ABC_cobalt_CbiO_domain1"/>
    <property type="match status" value="2"/>
</dbReference>
<keyword evidence="4" id="KW-1003">Cell membrane</keyword>
<evidence type="ECO:0000256" key="5">
    <source>
        <dbReference type="ARBA" id="ARBA00022741"/>
    </source>
</evidence>
<sequence>MEPIAVLDQFSYIYPNSKNLVLKDISLTVNRGEFLGIIGATGAGKTTLCLAMTGIVPQFYGGRFFGKIAIAGLDTLDHSVSAIARHVGIVFEDPEVQITATSVENEIAFALENLCVPREEIMRRIPRVLKSVRLEGFEKKNPQELSGGQKQRLAIAAALALQPDLLILDEPTSQLDPIGSQEVFATVQALKEELGMAIVMVSHAAEEMAEFCDRLALLADGQLVALGTPQEIYAQTNFLKQHKLRPPEVAQVFSNISQTSGDCDQPLPIPVTLDAGIAALNLLYQQRSPNLSFPIPSTAPTTKKTLPLLSVQHLQHIYEDGTEAIRDLSLDIHAGEYVVIVGQNGAGKSTLVKHFLNLLKPTSGKVLVRDRDTRELSISELAQSIGYLAQNPDNQIFNTSVAKEVAFALPFLGYNAVQIKEATDRSLQAMQLQSHRDAHPLSLPKGERARIVIAALLAMNPDIVIFDEPTTGQDYQGASSILEVSRQLHQMGKTVIVITHHLYLMPDYADRAIVMGKGAILLDAPLRQAYHQVNLLQSTYLTPPQSVFLAQNLSKISDRPCPLITPQELANCFSISVAKQHLH</sequence>
<evidence type="ECO:0000313" key="11">
    <source>
        <dbReference type="Proteomes" id="UP000631421"/>
    </source>
</evidence>
<dbReference type="InterPro" id="IPR015856">
    <property type="entry name" value="ABC_transpr_CbiO/EcfA_su"/>
</dbReference>
<dbReference type="PANTHER" id="PTHR43553:SF21">
    <property type="entry name" value="ABC TRANSPORTER ATP-BINDING PROTEIN MA_1418-RELATED"/>
    <property type="match status" value="1"/>
</dbReference>